<dbReference type="Ensembl" id="ENSDNVT00000015609.1">
    <property type="protein sequence ID" value="ENSDNVP00000012955.1"/>
    <property type="gene ID" value="ENSDNVG00000009159.1"/>
</dbReference>
<keyword evidence="2" id="KW-1185">Reference proteome</keyword>
<sequence length="192" mass="21155">MSPGNDIFTSIKDVKKLKANYSLLNICYYIIMQCSNNMMLQLPAHPWHTLTFPESHDCFTELFFWRIILRRTGTDWCSDVRTSVAALQQPGALLCCGWPVSRAAQEPQGPALPSPQHRSPVWGCSCPPGAARSSQGCRPGLGAWGLRCLLRCSPLAAPLSGRPLREGGGYLLLAKSRPLRGKLSKCLCVRDN</sequence>
<organism evidence="1 2">
    <name type="scientific">Dromaius novaehollandiae</name>
    <name type="common">Emu</name>
    <dbReference type="NCBI Taxonomy" id="8790"/>
    <lineage>
        <taxon>Eukaryota</taxon>
        <taxon>Metazoa</taxon>
        <taxon>Chordata</taxon>
        <taxon>Craniata</taxon>
        <taxon>Vertebrata</taxon>
        <taxon>Euteleostomi</taxon>
        <taxon>Archelosauria</taxon>
        <taxon>Archosauria</taxon>
        <taxon>Dinosauria</taxon>
        <taxon>Saurischia</taxon>
        <taxon>Theropoda</taxon>
        <taxon>Coelurosauria</taxon>
        <taxon>Aves</taxon>
        <taxon>Palaeognathae</taxon>
        <taxon>Casuariiformes</taxon>
        <taxon>Dromaiidae</taxon>
        <taxon>Dromaius</taxon>
    </lineage>
</organism>
<dbReference type="AlphaFoldDB" id="A0A8C4JU60"/>
<protein>
    <submittedName>
        <fullName evidence="1">Uncharacterized protein</fullName>
    </submittedName>
</protein>
<dbReference type="Proteomes" id="UP000694423">
    <property type="component" value="Unplaced"/>
</dbReference>
<proteinExistence type="predicted"/>
<name>A0A8C4JU60_DRONO</name>
<reference evidence="1" key="2">
    <citation type="submission" date="2025-09" db="UniProtKB">
        <authorList>
            <consortium name="Ensembl"/>
        </authorList>
    </citation>
    <scope>IDENTIFICATION</scope>
</reference>
<accession>A0A8C4JU60</accession>
<evidence type="ECO:0000313" key="1">
    <source>
        <dbReference type="Ensembl" id="ENSDNVP00000012955.1"/>
    </source>
</evidence>
<evidence type="ECO:0000313" key="2">
    <source>
        <dbReference type="Proteomes" id="UP000694423"/>
    </source>
</evidence>
<reference evidence="1" key="1">
    <citation type="submission" date="2025-08" db="UniProtKB">
        <authorList>
            <consortium name="Ensembl"/>
        </authorList>
    </citation>
    <scope>IDENTIFICATION</scope>
</reference>